<feature type="transmembrane region" description="Helical" evidence="5">
    <location>
        <begin position="215"/>
        <end position="236"/>
    </location>
</feature>
<dbReference type="InterPro" id="IPR011701">
    <property type="entry name" value="MFS"/>
</dbReference>
<keyword evidence="2 5" id="KW-0812">Transmembrane</keyword>
<feature type="transmembrane region" description="Helical" evidence="5">
    <location>
        <begin position="99"/>
        <end position="122"/>
    </location>
</feature>
<dbReference type="SUPFAM" id="SSF103473">
    <property type="entry name" value="MFS general substrate transporter"/>
    <property type="match status" value="1"/>
</dbReference>
<keyword evidence="3 5" id="KW-1133">Transmembrane helix</keyword>
<feature type="transmembrane region" description="Helical" evidence="5">
    <location>
        <begin position="43"/>
        <end position="63"/>
    </location>
</feature>
<gene>
    <name evidence="7" type="ORF">N8I84_09400</name>
</gene>
<evidence type="ECO:0000313" key="8">
    <source>
        <dbReference type="Proteomes" id="UP001061298"/>
    </source>
</evidence>
<feature type="transmembrane region" description="Helical" evidence="5">
    <location>
        <begin position="75"/>
        <end position="93"/>
    </location>
</feature>
<feature type="transmembrane region" description="Helical" evidence="5">
    <location>
        <begin position="242"/>
        <end position="266"/>
    </location>
</feature>
<accession>A0ABY6DWZ4</accession>
<dbReference type="Proteomes" id="UP001061298">
    <property type="component" value="Chromosome"/>
</dbReference>
<dbReference type="CDD" id="cd06174">
    <property type="entry name" value="MFS"/>
    <property type="match status" value="1"/>
</dbReference>
<dbReference type="RefSeq" id="WP_263229101.1">
    <property type="nucleotide sequence ID" value="NZ_CP106793.1"/>
</dbReference>
<dbReference type="PANTHER" id="PTHR23526:SF4">
    <property type="entry name" value="INTEGRAL MEMBRANE TRANSPORT PROTEIN"/>
    <property type="match status" value="1"/>
</dbReference>
<proteinExistence type="predicted"/>
<feature type="transmembrane region" description="Helical" evidence="5">
    <location>
        <begin position="134"/>
        <end position="156"/>
    </location>
</feature>
<evidence type="ECO:0000256" key="4">
    <source>
        <dbReference type="ARBA" id="ARBA00023136"/>
    </source>
</evidence>
<dbReference type="InterPro" id="IPR052528">
    <property type="entry name" value="Sugar_transport-like"/>
</dbReference>
<comment type="subcellular location">
    <subcellularLocation>
        <location evidence="1">Cell membrane</location>
        <topology evidence="1">Multi-pass membrane protein</topology>
    </subcellularLocation>
</comment>
<dbReference type="EMBL" id="CP106793">
    <property type="protein sequence ID" value="UXY18912.1"/>
    <property type="molecule type" value="Genomic_DNA"/>
</dbReference>
<protein>
    <submittedName>
        <fullName evidence="7">MFS transporter</fullName>
    </submittedName>
</protein>
<organism evidence="7 8">
    <name type="scientific">Streptomyces cynarae</name>
    <dbReference type="NCBI Taxonomy" id="2981134"/>
    <lineage>
        <taxon>Bacteria</taxon>
        <taxon>Bacillati</taxon>
        <taxon>Actinomycetota</taxon>
        <taxon>Actinomycetes</taxon>
        <taxon>Kitasatosporales</taxon>
        <taxon>Streptomycetaceae</taxon>
        <taxon>Streptomyces</taxon>
    </lineage>
</organism>
<evidence type="ECO:0000256" key="1">
    <source>
        <dbReference type="ARBA" id="ARBA00004651"/>
    </source>
</evidence>
<dbReference type="Pfam" id="PF07690">
    <property type="entry name" value="MFS_1"/>
    <property type="match status" value="1"/>
</dbReference>
<reference evidence="7" key="1">
    <citation type="submission" date="2022-10" db="EMBL/GenBank/DDBJ databases">
        <authorList>
            <person name="Mo P."/>
        </authorList>
    </citation>
    <scope>NUCLEOTIDE SEQUENCE</scope>
    <source>
        <strain evidence="7">HUAS 13-4</strain>
    </source>
</reference>
<evidence type="ECO:0000256" key="5">
    <source>
        <dbReference type="SAM" id="Phobius"/>
    </source>
</evidence>
<evidence type="ECO:0000256" key="3">
    <source>
        <dbReference type="ARBA" id="ARBA00022989"/>
    </source>
</evidence>
<evidence type="ECO:0000313" key="7">
    <source>
        <dbReference type="EMBL" id="UXY18912.1"/>
    </source>
</evidence>
<dbReference type="InterPro" id="IPR020846">
    <property type="entry name" value="MFS_dom"/>
</dbReference>
<dbReference type="InterPro" id="IPR036259">
    <property type="entry name" value="MFS_trans_sf"/>
</dbReference>
<feature type="transmembrane region" description="Helical" evidence="5">
    <location>
        <begin position="349"/>
        <end position="377"/>
    </location>
</feature>
<keyword evidence="8" id="KW-1185">Reference proteome</keyword>
<evidence type="ECO:0000256" key="2">
    <source>
        <dbReference type="ARBA" id="ARBA00022692"/>
    </source>
</evidence>
<feature type="domain" description="Major facilitator superfamily (MFS) profile" evidence="6">
    <location>
        <begin position="1"/>
        <end position="390"/>
    </location>
</feature>
<feature type="transmembrane region" description="Helical" evidence="5">
    <location>
        <begin position="278"/>
        <end position="301"/>
    </location>
</feature>
<dbReference type="Gene3D" id="1.20.1250.20">
    <property type="entry name" value="MFS general substrate transporter like domains"/>
    <property type="match status" value="1"/>
</dbReference>
<keyword evidence="4 5" id="KW-0472">Membrane</keyword>
<sequence>MRPGGNRGWLLRLVIAFGFAQGAVSMARPAVSYRALALGADDRAVGVIAGVYALLPLFAAVPLGRRTDHGRCMPLLVTGVVLISGGCALSGAAGSLAAMAAWSGVMGLGHLCFVIGAQSIVARRSEPHEQDRNFGHFTIGASLGQLVGPIAAGALIHGPDRAATSALALLVAGAVAAVAFTSLWRIERRTATTARTARGDRVPLHRILRARGVPAGILISLAVLSATDILTAYLPVVGDHRGIAPAVVGLLLSLRAAATIACRLVLTPLLRLLGRTVLLALTCLVAALLCAGIALPVPVWALGAMLTVLGFCLGVGQPLSMTTVVQAAPGDARSTALALRLTGNRLGQVAAPAAAGLVAGVAGVAAPFVMLGALLLVSSGIALRAPAREPQGADSSVRRGAAAGRT</sequence>
<feature type="transmembrane region" description="Helical" evidence="5">
    <location>
        <begin position="162"/>
        <end position="184"/>
    </location>
</feature>
<evidence type="ECO:0000259" key="6">
    <source>
        <dbReference type="PROSITE" id="PS50850"/>
    </source>
</evidence>
<dbReference type="PROSITE" id="PS50850">
    <property type="entry name" value="MFS"/>
    <property type="match status" value="1"/>
</dbReference>
<dbReference type="PANTHER" id="PTHR23526">
    <property type="entry name" value="INTEGRAL MEMBRANE TRANSPORT PROTEIN-RELATED"/>
    <property type="match status" value="1"/>
</dbReference>
<name>A0ABY6DWZ4_9ACTN</name>